<evidence type="ECO:0000313" key="2">
    <source>
        <dbReference type="Proteomes" id="UP001164929"/>
    </source>
</evidence>
<sequence length="57" mass="6470">MSLGLRAMTTICYAIDDIVCDGFNTWFSLCCSSIDELRKAQPLDNIIKKDGRVYHAR</sequence>
<proteinExistence type="predicted"/>
<gene>
    <name evidence="1" type="ORF">NC653_004016</name>
</gene>
<dbReference type="EMBL" id="JAQIZT010000001">
    <property type="protein sequence ID" value="KAJ7014576.1"/>
    <property type="molecule type" value="Genomic_DNA"/>
</dbReference>
<evidence type="ECO:0000313" key="1">
    <source>
        <dbReference type="EMBL" id="KAJ7014576.1"/>
    </source>
</evidence>
<dbReference type="AlphaFoldDB" id="A0AAD6RTS3"/>
<accession>A0AAD6RTS3</accession>
<organism evidence="1 2">
    <name type="scientific">Populus alba x Populus x berolinensis</name>
    <dbReference type="NCBI Taxonomy" id="444605"/>
    <lineage>
        <taxon>Eukaryota</taxon>
        <taxon>Viridiplantae</taxon>
        <taxon>Streptophyta</taxon>
        <taxon>Embryophyta</taxon>
        <taxon>Tracheophyta</taxon>
        <taxon>Spermatophyta</taxon>
        <taxon>Magnoliopsida</taxon>
        <taxon>eudicotyledons</taxon>
        <taxon>Gunneridae</taxon>
        <taxon>Pentapetalae</taxon>
        <taxon>rosids</taxon>
        <taxon>fabids</taxon>
        <taxon>Malpighiales</taxon>
        <taxon>Salicaceae</taxon>
        <taxon>Saliceae</taxon>
        <taxon>Populus</taxon>
    </lineage>
</organism>
<dbReference type="Proteomes" id="UP001164929">
    <property type="component" value="Chromosome 1"/>
</dbReference>
<reference evidence="1 2" key="1">
    <citation type="journal article" date="2023" name="Mol. Ecol. Resour.">
        <title>Chromosome-level genome assembly of a triploid poplar Populus alba 'Berolinensis'.</title>
        <authorList>
            <person name="Chen S."/>
            <person name="Yu Y."/>
            <person name="Wang X."/>
            <person name="Wang S."/>
            <person name="Zhang T."/>
            <person name="Zhou Y."/>
            <person name="He R."/>
            <person name="Meng N."/>
            <person name="Wang Y."/>
            <person name="Liu W."/>
            <person name="Liu Z."/>
            <person name="Liu J."/>
            <person name="Guo Q."/>
            <person name="Huang H."/>
            <person name="Sederoff R.R."/>
            <person name="Wang G."/>
            <person name="Qu G."/>
            <person name="Chen S."/>
        </authorList>
    </citation>
    <scope>NUCLEOTIDE SEQUENCE [LARGE SCALE GENOMIC DNA]</scope>
    <source>
        <strain evidence="1">SC-2020</strain>
    </source>
</reference>
<comment type="caution">
    <text evidence="1">The sequence shown here is derived from an EMBL/GenBank/DDBJ whole genome shotgun (WGS) entry which is preliminary data.</text>
</comment>
<name>A0AAD6RTS3_9ROSI</name>
<protein>
    <submittedName>
        <fullName evidence="1">Uncharacterized protein</fullName>
    </submittedName>
</protein>
<keyword evidence="2" id="KW-1185">Reference proteome</keyword>